<dbReference type="Proteomes" id="UP001161017">
    <property type="component" value="Unassembled WGS sequence"/>
</dbReference>
<dbReference type="InterPro" id="IPR012479">
    <property type="entry name" value="SAP30BP"/>
</dbReference>
<protein>
    <submittedName>
        <fullName evidence="2">Uncharacterized protein</fullName>
    </submittedName>
</protein>
<accession>A0AA43QTB6</accession>
<organism evidence="2 3">
    <name type="scientific">Ramalina farinacea</name>
    <dbReference type="NCBI Taxonomy" id="258253"/>
    <lineage>
        <taxon>Eukaryota</taxon>
        <taxon>Fungi</taxon>
        <taxon>Dikarya</taxon>
        <taxon>Ascomycota</taxon>
        <taxon>Pezizomycotina</taxon>
        <taxon>Lecanoromycetes</taxon>
        <taxon>OSLEUM clade</taxon>
        <taxon>Lecanoromycetidae</taxon>
        <taxon>Lecanorales</taxon>
        <taxon>Lecanorineae</taxon>
        <taxon>Ramalinaceae</taxon>
        <taxon>Ramalina</taxon>
    </lineage>
</organism>
<keyword evidence="3" id="KW-1185">Reference proteome</keyword>
<feature type="region of interest" description="Disordered" evidence="1">
    <location>
        <begin position="1"/>
        <end position="21"/>
    </location>
</feature>
<reference evidence="2" key="1">
    <citation type="journal article" date="2023" name="Genome Biol. Evol.">
        <title>First Whole Genome Sequence and Flow Cytometry Genome Size Data for the Lichen-Forming Fungus Ramalina farinacea (Ascomycota).</title>
        <authorList>
            <person name="Llewellyn T."/>
            <person name="Mian S."/>
            <person name="Hill R."/>
            <person name="Leitch I.J."/>
            <person name="Gaya E."/>
        </authorList>
    </citation>
    <scope>NUCLEOTIDE SEQUENCE</scope>
    <source>
        <strain evidence="2">LIQ254RAFAR</strain>
    </source>
</reference>
<dbReference type="Pfam" id="PF07818">
    <property type="entry name" value="HCNGP"/>
    <property type="match status" value="1"/>
</dbReference>
<proteinExistence type="predicted"/>
<evidence type="ECO:0000313" key="3">
    <source>
        <dbReference type="Proteomes" id="UP001161017"/>
    </source>
</evidence>
<name>A0AA43QTB6_9LECA</name>
<comment type="caution">
    <text evidence="2">The sequence shown here is derived from an EMBL/GenBank/DDBJ whole genome shotgun (WGS) entry which is preliminary data.</text>
</comment>
<sequence>MPQLEIPPSPPGSPPPGLDIKLGQFETLRKQGVHFNSKLAASSALKNPSLLPRLLTAAGLDEGLQYANTMANGTSMPTKYPDHAYTESLDAAQEQLTSHGVKEKEARARQFVPAAQ</sequence>
<feature type="compositionally biased region" description="Pro residues" evidence="1">
    <location>
        <begin position="1"/>
        <end position="17"/>
    </location>
</feature>
<evidence type="ECO:0000256" key="1">
    <source>
        <dbReference type="SAM" id="MobiDB-lite"/>
    </source>
</evidence>
<dbReference type="GO" id="GO:0006355">
    <property type="term" value="P:regulation of DNA-templated transcription"/>
    <property type="evidence" value="ECO:0007669"/>
    <property type="project" value="InterPro"/>
</dbReference>
<dbReference type="EMBL" id="JAPUFD010000013">
    <property type="protein sequence ID" value="MDI1491194.1"/>
    <property type="molecule type" value="Genomic_DNA"/>
</dbReference>
<evidence type="ECO:0000313" key="2">
    <source>
        <dbReference type="EMBL" id="MDI1491194.1"/>
    </source>
</evidence>
<dbReference type="AlphaFoldDB" id="A0AA43QTB6"/>
<gene>
    <name evidence="2" type="ORF">OHK93_002401</name>
</gene>